<sequence length="170" mass="19560">MPAGRDARTATRLAHVPWSHDHCTIRFMSPRRNPNPDIRTGRHVVCNLHVHLVFVTKYGRGVFTDAMLTRCEEIMRDVCTDFEAELKQFNGEHDHVHLLVHYPPKVQLSKLVNSLKGVSARLLRKEYSTHVRRYLWGGHFWSGSYFAGSCGGAPLTVVRQYIENQQRPRG</sequence>
<keyword evidence="3" id="KW-1185">Reference proteome</keyword>
<dbReference type="Pfam" id="PF01797">
    <property type="entry name" value="Y1_Tnp"/>
    <property type="match status" value="1"/>
</dbReference>
<dbReference type="InterPro" id="IPR002686">
    <property type="entry name" value="Transposase_17"/>
</dbReference>
<proteinExistence type="predicted"/>
<name>L1KLI0_9ACTN</name>
<dbReference type="SUPFAM" id="SSF143422">
    <property type="entry name" value="Transposase IS200-like"/>
    <property type="match status" value="1"/>
</dbReference>
<accession>L1KLI0</accession>
<dbReference type="InterPro" id="IPR036515">
    <property type="entry name" value="Transposase_17_sf"/>
</dbReference>
<comment type="caution">
    <text evidence="2">The sequence shown here is derived from an EMBL/GenBank/DDBJ whole genome shotgun (WGS) entry which is preliminary data.</text>
</comment>
<dbReference type="GO" id="GO:0003677">
    <property type="term" value="F:DNA binding"/>
    <property type="evidence" value="ECO:0007669"/>
    <property type="project" value="InterPro"/>
</dbReference>
<evidence type="ECO:0000313" key="2">
    <source>
        <dbReference type="EMBL" id="EKX61409.1"/>
    </source>
</evidence>
<dbReference type="EMBL" id="AEJC01000599">
    <property type="protein sequence ID" value="EKX61409.1"/>
    <property type="molecule type" value="Genomic_DNA"/>
</dbReference>
<dbReference type="GO" id="GO:0006313">
    <property type="term" value="P:DNA transposition"/>
    <property type="evidence" value="ECO:0007669"/>
    <property type="project" value="InterPro"/>
</dbReference>
<dbReference type="PATRIC" id="fig|698759.3.peg.7876"/>
<dbReference type="NCBIfam" id="NF033573">
    <property type="entry name" value="transpos_IS200"/>
    <property type="match status" value="1"/>
</dbReference>
<evidence type="ECO:0000259" key="1">
    <source>
        <dbReference type="SMART" id="SM01321"/>
    </source>
</evidence>
<gene>
    <name evidence="2" type="ORF">STRIP9103_09158</name>
</gene>
<evidence type="ECO:0000313" key="3">
    <source>
        <dbReference type="Proteomes" id="UP000010411"/>
    </source>
</evidence>
<dbReference type="PANTHER" id="PTHR33360">
    <property type="entry name" value="TRANSPOSASE FOR INSERTION SEQUENCE ELEMENT IS200"/>
    <property type="match status" value="1"/>
</dbReference>
<protein>
    <submittedName>
        <fullName evidence="2">Tranposase-like protein</fullName>
    </submittedName>
</protein>
<feature type="domain" description="Transposase IS200-like" evidence="1">
    <location>
        <begin position="45"/>
        <end position="165"/>
    </location>
</feature>
<dbReference type="GO" id="GO:0004803">
    <property type="term" value="F:transposase activity"/>
    <property type="evidence" value="ECO:0007669"/>
    <property type="project" value="InterPro"/>
</dbReference>
<dbReference type="Proteomes" id="UP000010411">
    <property type="component" value="Unassembled WGS sequence"/>
</dbReference>
<dbReference type="AlphaFoldDB" id="L1KLI0"/>
<dbReference type="PANTHER" id="PTHR33360:SF2">
    <property type="entry name" value="TRANSPOSASE FOR INSERTION SEQUENCE ELEMENT IS200"/>
    <property type="match status" value="1"/>
</dbReference>
<dbReference type="SMART" id="SM01321">
    <property type="entry name" value="Y1_Tnp"/>
    <property type="match status" value="1"/>
</dbReference>
<reference evidence="2 3" key="1">
    <citation type="submission" date="2012-11" db="EMBL/GenBank/DDBJ databases">
        <authorList>
            <person name="Huguet-Tapia J.C."/>
            <person name="Durkin A.S."/>
            <person name="Pettis G.S."/>
            <person name="Badger J.H."/>
        </authorList>
    </citation>
    <scope>NUCLEOTIDE SEQUENCE [LARGE SCALE GENOMIC DNA]</scope>
    <source>
        <strain evidence="2 3">91-03</strain>
    </source>
</reference>
<organism evidence="2 3">
    <name type="scientific">Streptomyces ipomoeae 91-03</name>
    <dbReference type="NCBI Taxonomy" id="698759"/>
    <lineage>
        <taxon>Bacteria</taxon>
        <taxon>Bacillati</taxon>
        <taxon>Actinomycetota</taxon>
        <taxon>Actinomycetes</taxon>
        <taxon>Kitasatosporales</taxon>
        <taxon>Streptomycetaceae</taxon>
        <taxon>Streptomyces</taxon>
    </lineage>
</organism>
<dbReference type="Gene3D" id="3.30.70.1290">
    <property type="entry name" value="Transposase IS200-like"/>
    <property type="match status" value="1"/>
</dbReference>